<reference evidence="2 3" key="1">
    <citation type="submission" date="2019-03" db="EMBL/GenBank/DDBJ databases">
        <title>The genome sequence of a newly discovered highly antifungal drug resistant Aspergillus species, Aspergillus tanneri NIH 1004.</title>
        <authorList>
            <person name="Mounaud S."/>
            <person name="Singh I."/>
            <person name="Joardar V."/>
            <person name="Pakala S."/>
            <person name="Pakala S."/>
            <person name="Venepally P."/>
            <person name="Hoover J."/>
            <person name="Nierman W."/>
            <person name="Chung J."/>
            <person name="Losada L."/>
        </authorList>
    </citation>
    <scope>NUCLEOTIDE SEQUENCE [LARGE SCALE GENOMIC DNA]</scope>
    <source>
        <strain evidence="2 3">NIH1004</strain>
    </source>
</reference>
<dbReference type="EMBL" id="SOSA01000545">
    <property type="protein sequence ID" value="THC90220.1"/>
    <property type="molecule type" value="Genomic_DNA"/>
</dbReference>
<comment type="caution">
    <text evidence="2">The sequence shown here is derived from an EMBL/GenBank/DDBJ whole genome shotgun (WGS) entry which is preliminary data.</text>
</comment>
<keyword evidence="3" id="KW-1185">Reference proteome</keyword>
<dbReference type="AlphaFoldDB" id="A0A4S3J5N4"/>
<evidence type="ECO:0008006" key="4">
    <source>
        <dbReference type="Google" id="ProtNLM"/>
    </source>
</evidence>
<accession>A0A4S3J5N4</accession>
<evidence type="ECO:0000313" key="3">
    <source>
        <dbReference type="Proteomes" id="UP000308092"/>
    </source>
</evidence>
<evidence type="ECO:0000313" key="2">
    <source>
        <dbReference type="EMBL" id="THC90220.1"/>
    </source>
</evidence>
<organism evidence="2 3">
    <name type="scientific">Aspergillus tanneri</name>
    <dbReference type="NCBI Taxonomy" id="1220188"/>
    <lineage>
        <taxon>Eukaryota</taxon>
        <taxon>Fungi</taxon>
        <taxon>Dikarya</taxon>
        <taxon>Ascomycota</taxon>
        <taxon>Pezizomycotina</taxon>
        <taxon>Eurotiomycetes</taxon>
        <taxon>Eurotiomycetidae</taxon>
        <taxon>Eurotiales</taxon>
        <taxon>Aspergillaceae</taxon>
        <taxon>Aspergillus</taxon>
        <taxon>Aspergillus subgen. Circumdati</taxon>
    </lineage>
</organism>
<dbReference type="Proteomes" id="UP000308092">
    <property type="component" value="Unassembled WGS sequence"/>
</dbReference>
<feature type="region of interest" description="Disordered" evidence="1">
    <location>
        <begin position="35"/>
        <end position="54"/>
    </location>
</feature>
<protein>
    <recommendedName>
        <fullName evidence="4">HTH CENPB-type domain-containing protein</fullName>
    </recommendedName>
</protein>
<gene>
    <name evidence="2" type="ORF">EYZ11_010320</name>
</gene>
<proteinExistence type="predicted"/>
<evidence type="ECO:0000256" key="1">
    <source>
        <dbReference type="SAM" id="MobiDB-lite"/>
    </source>
</evidence>
<name>A0A4S3J5N4_9EURO</name>
<dbReference type="VEuPathDB" id="FungiDB:EYZ11_010320"/>
<sequence>MRDIHLPRVDPTQSVSRSWAYRFAKRLPPDLKLGPVIQRTKEKKRLDAEDVGQL</sequence>